<feature type="domain" description="Cyclin-like" evidence="8">
    <location>
        <begin position="260"/>
        <end position="341"/>
    </location>
</feature>
<dbReference type="InterPro" id="IPR013763">
    <property type="entry name" value="Cyclin-like_dom"/>
</dbReference>
<reference evidence="9 10" key="1">
    <citation type="journal article" date="2014" name="PLoS Genet.">
        <title>Phylogenetically driven sequencing of extremely halophilic archaea reveals strategies for static and dynamic osmo-response.</title>
        <authorList>
            <person name="Becker E.A."/>
            <person name="Seitzer P.M."/>
            <person name="Tritt A."/>
            <person name="Larsen D."/>
            <person name="Krusor M."/>
            <person name="Yao A.I."/>
            <person name="Wu D."/>
            <person name="Madern D."/>
            <person name="Eisen J.A."/>
            <person name="Darling A.E."/>
            <person name="Facciotti M.T."/>
        </authorList>
    </citation>
    <scope>NUCLEOTIDE SEQUENCE [LARGE SCALE GENOMIC DNA]</scope>
    <source>
        <strain evidence="9 10">JCM 10989</strain>
    </source>
</reference>
<dbReference type="Gene3D" id="1.10.472.170">
    <property type="match status" value="1"/>
</dbReference>
<sequence>MRDYARWWVSCSLATVYGPERGDGVHRQLPRRSKMATDEISSSHCTQETAQTTRSTTSCPECRGEVITADHETRCRECGLIVDEDHLDYGPEWFDSPENLSRRRTGTPLTAGRHDRGLSTVIGWQKDGRGNTIPGRKQSQLNRLRREHRRSQWRTKREWNLGYGLGEVRRIVSALELPDSLCEQACTLFRRAQAEDLCQGRSLDGVAAASVYAVCRCNGLGRTLEEISQLATCSRSDLECAYSVMNTELELPTTIPQPQNFLPQLAATLGVPDEIRHRALELATLAEDAGVTVGRHPRGFAATCLYRASHEFGYGLSQQEVADSANTSPATIRAHRDCLLGALKDQQ</sequence>
<dbReference type="PRINTS" id="PR00685">
    <property type="entry name" value="TIFACTORIIB"/>
</dbReference>
<dbReference type="GO" id="GO:0017025">
    <property type="term" value="F:TBP-class protein binding"/>
    <property type="evidence" value="ECO:0007669"/>
    <property type="project" value="InterPro"/>
</dbReference>
<evidence type="ECO:0000313" key="10">
    <source>
        <dbReference type="Proteomes" id="UP000011519"/>
    </source>
</evidence>
<dbReference type="InterPro" id="IPR013137">
    <property type="entry name" value="Znf_TFIIB"/>
</dbReference>
<feature type="domain" description="Cyclin-like" evidence="8">
    <location>
        <begin position="166"/>
        <end position="247"/>
    </location>
</feature>
<keyword evidence="3" id="KW-0863">Zinc-finger</keyword>
<evidence type="ECO:0000256" key="4">
    <source>
        <dbReference type="ARBA" id="ARBA00022833"/>
    </source>
</evidence>
<dbReference type="PATRIC" id="fig|1227493.4.peg.19"/>
<evidence type="ECO:0000256" key="6">
    <source>
        <dbReference type="ARBA" id="ARBA00023163"/>
    </source>
</evidence>
<name>M0AE86_9EURY</name>
<organism evidence="9 10">
    <name type="scientific">Natrialba hulunbeirensis JCM 10989</name>
    <dbReference type="NCBI Taxonomy" id="1227493"/>
    <lineage>
        <taxon>Archaea</taxon>
        <taxon>Methanobacteriati</taxon>
        <taxon>Methanobacteriota</taxon>
        <taxon>Stenosarchaea group</taxon>
        <taxon>Halobacteria</taxon>
        <taxon>Halobacteriales</taxon>
        <taxon>Natrialbaceae</taxon>
        <taxon>Natrialba</taxon>
    </lineage>
</organism>
<dbReference type="GO" id="GO:0070897">
    <property type="term" value="P:transcription preinitiation complex assembly"/>
    <property type="evidence" value="ECO:0007669"/>
    <property type="project" value="InterPro"/>
</dbReference>
<dbReference type="GO" id="GO:0097550">
    <property type="term" value="C:transcription preinitiation complex"/>
    <property type="evidence" value="ECO:0007669"/>
    <property type="project" value="TreeGrafter"/>
</dbReference>
<dbReference type="Pfam" id="PF08271">
    <property type="entry name" value="Zn_Ribbon_TF"/>
    <property type="match status" value="1"/>
</dbReference>
<keyword evidence="3" id="KW-0479">Metal-binding</keyword>
<evidence type="ECO:0000256" key="1">
    <source>
        <dbReference type="ARBA" id="ARBA00010857"/>
    </source>
</evidence>
<dbReference type="CDD" id="cd00043">
    <property type="entry name" value="CYCLIN_SF"/>
    <property type="match status" value="1"/>
</dbReference>
<keyword evidence="2" id="KW-0677">Repeat</keyword>
<dbReference type="PANTHER" id="PTHR11618:SF13">
    <property type="entry name" value="TRANSCRIPTION INITIATION FACTOR IIB"/>
    <property type="match status" value="1"/>
</dbReference>
<protein>
    <submittedName>
        <fullName evidence="9">Transcription factor TFIIB cyclin-related protein</fullName>
    </submittedName>
</protein>
<evidence type="ECO:0000256" key="2">
    <source>
        <dbReference type="ARBA" id="ARBA00022737"/>
    </source>
</evidence>
<dbReference type="Pfam" id="PF00382">
    <property type="entry name" value="TFIIB"/>
    <property type="match status" value="2"/>
</dbReference>
<dbReference type="SUPFAM" id="SSF57783">
    <property type="entry name" value="Zinc beta-ribbon"/>
    <property type="match status" value="1"/>
</dbReference>
<comment type="caution">
    <text evidence="9">The sequence shown here is derived from an EMBL/GenBank/DDBJ whole genome shotgun (WGS) entry which is preliminary data.</text>
</comment>
<dbReference type="SUPFAM" id="SSF47954">
    <property type="entry name" value="Cyclin-like"/>
    <property type="match status" value="2"/>
</dbReference>
<evidence type="ECO:0000313" key="9">
    <source>
        <dbReference type="EMBL" id="ELY96187.1"/>
    </source>
</evidence>
<comment type="similarity">
    <text evidence="1">Belongs to the TFIIB family.</text>
</comment>
<dbReference type="SMART" id="SM00385">
    <property type="entry name" value="CYCLIN"/>
    <property type="match status" value="2"/>
</dbReference>
<dbReference type="PANTHER" id="PTHR11618">
    <property type="entry name" value="TRANSCRIPTION INITIATION FACTOR IIB-RELATED"/>
    <property type="match status" value="1"/>
</dbReference>
<dbReference type="InterPro" id="IPR000812">
    <property type="entry name" value="TFIIB"/>
</dbReference>
<gene>
    <name evidence="9" type="ORF">C483_00135</name>
</gene>
<dbReference type="Gene3D" id="1.10.472.10">
    <property type="entry name" value="Cyclin-like"/>
    <property type="match status" value="1"/>
</dbReference>
<evidence type="ECO:0000256" key="7">
    <source>
        <dbReference type="SAM" id="MobiDB-lite"/>
    </source>
</evidence>
<evidence type="ECO:0000256" key="5">
    <source>
        <dbReference type="ARBA" id="ARBA00023015"/>
    </source>
</evidence>
<dbReference type="InterPro" id="IPR036915">
    <property type="entry name" value="Cyclin-like_sf"/>
</dbReference>
<feature type="region of interest" description="Disordered" evidence="7">
    <location>
        <begin position="35"/>
        <end position="58"/>
    </location>
</feature>
<evidence type="ECO:0000259" key="8">
    <source>
        <dbReference type="SMART" id="SM00385"/>
    </source>
</evidence>
<dbReference type="STRING" id="1227493.C483_00135"/>
<dbReference type="EMBL" id="AOIM01000002">
    <property type="protein sequence ID" value="ELY96187.1"/>
    <property type="molecule type" value="Genomic_DNA"/>
</dbReference>
<feature type="compositionally biased region" description="Low complexity" evidence="7">
    <location>
        <begin position="46"/>
        <end position="58"/>
    </location>
</feature>
<evidence type="ECO:0000256" key="3">
    <source>
        <dbReference type="ARBA" id="ARBA00022771"/>
    </source>
</evidence>
<dbReference type="GO" id="GO:0008270">
    <property type="term" value="F:zinc ion binding"/>
    <property type="evidence" value="ECO:0007669"/>
    <property type="project" value="UniProtKB-KW"/>
</dbReference>
<keyword evidence="4" id="KW-0862">Zinc</keyword>
<keyword evidence="6" id="KW-0804">Transcription</keyword>
<accession>M0AE86</accession>
<dbReference type="AlphaFoldDB" id="M0AE86"/>
<dbReference type="InterPro" id="IPR013150">
    <property type="entry name" value="TFIIB_cyclin"/>
</dbReference>
<keyword evidence="10" id="KW-1185">Reference proteome</keyword>
<proteinExistence type="inferred from homology"/>
<dbReference type="Proteomes" id="UP000011519">
    <property type="component" value="Unassembled WGS sequence"/>
</dbReference>
<keyword evidence="5" id="KW-0805">Transcription regulation</keyword>